<keyword evidence="1" id="KW-0677">Repeat</keyword>
<dbReference type="Gene3D" id="2.180.10.10">
    <property type="entry name" value="RHS repeat-associated core"/>
    <property type="match status" value="3"/>
</dbReference>
<dbReference type="SUPFAM" id="SSF51294">
    <property type="entry name" value="Hedgehog/intein (Hint) domain"/>
    <property type="match status" value="1"/>
</dbReference>
<dbReference type="InterPro" id="IPR006530">
    <property type="entry name" value="YD"/>
</dbReference>
<gene>
    <name evidence="5" type="ORF">A8708_23610</name>
</gene>
<dbReference type="Pfam" id="PF07591">
    <property type="entry name" value="PT-HINT"/>
    <property type="match status" value="1"/>
</dbReference>
<dbReference type="InterPro" id="IPR022385">
    <property type="entry name" value="Rhs_assc_core"/>
</dbReference>
<dbReference type="CDD" id="cd00081">
    <property type="entry name" value="Hint"/>
    <property type="match status" value="1"/>
</dbReference>
<feature type="signal peptide" evidence="3">
    <location>
        <begin position="1"/>
        <end position="24"/>
    </location>
</feature>
<dbReference type="InterPro" id="IPR056823">
    <property type="entry name" value="TEN-like_YD-shell"/>
</dbReference>
<evidence type="ECO:0000259" key="4">
    <source>
        <dbReference type="SMART" id="SM00306"/>
    </source>
</evidence>
<dbReference type="NCBIfam" id="TIGR01643">
    <property type="entry name" value="YD_repeat_2x"/>
    <property type="match status" value="3"/>
</dbReference>
<dbReference type="PROSITE" id="PS50818">
    <property type="entry name" value="INTEIN_C_TER"/>
    <property type="match status" value="1"/>
</dbReference>
<dbReference type="InterPro" id="IPR030934">
    <property type="entry name" value="Intein_C"/>
</dbReference>
<keyword evidence="3" id="KW-0732">Signal</keyword>
<dbReference type="Gene3D" id="2.170.16.10">
    <property type="entry name" value="Hedgehog/Intein (Hint) domain"/>
    <property type="match status" value="1"/>
</dbReference>
<evidence type="ECO:0000313" key="6">
    <source>
        <dbReference type="Proteomes" id="UP000078454"/>
    </source>
</evidence>
<evidence type="ECO:0000313" key="5">
    <source>
        <dbReference type="EMBL" id="OAS14692.1"/>
    </source>
</evidence>
<feature type="domain" description="Hint" evidence="4">
    <location>
        <begin position="1438"/>
        <end position="1532"/>
    </location>
</feature>
<organism evidence="5 6">
    <name type="scientific">Paenibacillus oryzisoli</name>
    <dbReference type="NCBI Taxonomy" id="1850517"/>
    <lineage>
        <taxon>Bacteria</taxon>
        <taxon>Bacillati</taxon>
        <taxon>Bacillota</taxon>
        <taxon>Bacilli</taxon>
        <taxon>Bacillales</taxon>
        <taxon>Paenibacillaceae</taxon>
        <taxon>Paenibacillus</taxon>
    </lineage>
</organism>
<keyword evidence="6" id="KW-1185">Reference proteome</keyword>
<dbReference type="InterPro" id="IPR050708">
    <property type="entry name" value="T6SS_VgrG/RHS"/>
</dbReference>
<dbReference type="InterPro" id="IPR036844">
    <property type="entry name" value="Hint_dom_sf"/>
</dbReference>
<accession>A0A198A0R4</accession>
<dbReference type="InterPro" id="IPR006141">
    <property type="entry name" value="Intein_N"/>
</dbReference>
<evidence type="ECO:0000256" key="3">
    <source>
        <dbReference type="SAM" id="SignalP"/>
    </source>
</evidence>
<protein>
    <recommendedName>
        <fullName evidence="4">Hint domain-containing protein</fullName>
    </recommendedName>
</protein>
<dbReference type="SMART" id="SM00306">
    <property type="entry name" value="HintN"/>
    <property type="match status" value="1"/>
</dbReference>
<dbReference type="GO" id="GO:0016539">
    <property type="term" value="P:intein-mediated protein splicing"/>
    <property type="evidence" value="ECO:0007669"/>
    <property type="project" value="InterPro"/>
</dbReference>
<dbReference type="Proteomes" id="UP000078454">
    <property type="component" value="Unassembled WGS sequence"/>
</dbReference>
<dbReference type="PANTHER" id="PTHR32305">
    <property type="match status" value="1"/>
</dbReference>
<dbReference type="InterPro" id="IPR028899">
    <property type="entry name" value="Tox-URI2_dom"/>
</dbReference>
<evidence type="ECO:0000256" key="2">
    <source>
        <dbReference type="SAM" id="MobiDB-lite"/>
    </source>
</evidence>
<dbReference type="STRING" id="1850517.A8708_23610"/>
<name>A0A198A0R4_9BACL</name>
<dbReference type="Pfam" id="PF25023">
    <property type="entry name" value="TEN_YD-shell"/>
    <property type="match status" value="1"/>
</dbReference>
<dbReference type="Pfam" id="PF15653">
    <property type="entry name" value="Tox-URI2"/>
    <property type="match status" value="1"/>
</dbReference>
<dbReference type="NCBIfam" id="TIGR03696">
    <property type="entry name" value="Rhs_assc_core"/>
    <property type="match status" value="1"/>
</dbReference>
<feature type="region of interest" description="Disordered" evidence="2">
    <location>
        <begin position="27"/>
        <end position="54"/>
    </location>
</feature>
<evidence type="ECO:0000256" key="1">
    <source>
        <dbReference type="ARBA" id="ARBA00022737"/>
    </source>
</evidence>
<dbReference type="RefSeq" id="WP_068669212.1">
    <property type="nucleotide sequence ID" value="NZ_LYPB01000088.1"/>
</dbReference>
<dbReference type="PROSITE" id="PS50817">
    <property type="entry name" value="INTEIN_N_TER"/>
    <property type="match status" value="1"/>
</dbReference>
<dbReference type="PANTHER" id="PTHR32305:SF15">
    <property type="entry name" value="PROTEIN RHSA-RELATED"/>
    <property type="match status" value="1"/>
</dbReference>
<feature type="compositionally biased region" description="Polar residues" evidence="2">
    <location>
        <begin position="42"/>
        <end position="54"/>
    </location>
</feature>
<feature type="chain" id="PRO_5039559024" description="Hint domain-containing protein" evidence="3">
    <location>
        <begin position="25"/>
        <end position="1679"/>
    </location>
</feature>
<comment type="caution">
    <text evidence="5">The sequence shown here is derived from an EMBL/GenBank/DDBJ whole genome shotgun (WGS) entry which is preliminary data.</text>
</comment>
<dbReference type="OrthoDB" id="41445at2"/>
<dbReference type="InterPro" id="IPR003587">
    <property type="entry name" value="Hint_dom_N"/>
</dbReference>
<reference evidence="5 6" key="1">
    <citation type="submission" date="2016-05" db="EMBL/GenBank/DDBJ databases">
        <title>Paenibacillus sp. 1ZS3-15 nov., isolated from the rhizosphere soil.</title>
        <authorList>
            <person name="Zhang X.X."/>
            <person name="Zhang J."/>
        </authorList>
    </citation>
    <scope>NUCLEOTIDE SEQUENCE [LARGE SCALE GENOMIC DNA]</scope>
    <source>
        <strain evidence="5 6">1ZS3-15</strain>
    </source>
</reference>
<sequence length="1679" mass="190725">MDKRILSLLLIITVLFSLISPTFAAAQSTPNQDESFRDDSTLTKNENSTTEINSDANLTNTSTVATAAANPSAIMEVNIKPDTAPFNIGNDVEDISTMTGTMSLKYPDITLPGRNGLSFTLTRMYDTNDASYFDPFVVYKWSNDGDLRLFNERVQKPSQAIFPIGVGWSWNIPYIYSKTFPYPLDYGTRKYIHLPEKGTYEISNGGLQGYQWKDLEIKNDGTDTLLHSINDNRDYRFNANGLLIKISDAYQNEINFTYESYNGGRFRLKSIADSLNNMLNIKYVDDTNTNQVILTYGNRTVVYNLSTMNYMNDSGVSVKQLNSVIDQENRQTSFEYKGEVGQFNLVHDRQIDEYTGYPYNDPMPFLLMKSITHPTQGKTNYEYFGEYQIWAGRSGFYPSFRTKSREDSVTENGVPTVKNHKDITYLGGLGTQSSYGSSFNFETTIKDTLQTDKYTNSIRYYGGGSPPLLRSVKIENQFDDEKDGQKRTILKSIDYGYTQLETYNVPNVTTVRYKEVFNGNTSYSQDYKTTNNYDLYGNVIDSTNVDGAKTTYTYSSSTHWLSTVSEQVTPNNNKNTAYTRNSKGSITDISVTDSTGTLKQHLSYDYDSFGNKVTTKVYDDNNKVYEVTDSYESLSPNYGGFLTKRTYYSTDADGLRSQITQKADYYTYSGEVSSYEDGSGIETTFLYDKLDRLTKKTFKDNSFEEWIYDDNNNKVTYMEPHFSNEEAVVFITKWNELGWKTSEGIEGNGTIRYNYDAYGRQTQIKDAEENITESKFDPWNRLIQYKYPDGFSSDIYYDDIKNQQITADGEGHQVRETFDVKGRVKLRELKKKEEVAFAKLASYTYDYLDNLMTSEDSKSKAITYSRDILGRINSVLEPVPLSNLTKYTYSLAGNLTQIQYAGDNSIVEKQYDEAGRLIKKSNTAQQVEKYYYNGNNQLTKREDRNGVTTEQQYNNRNQLWKQITPTGTVEYTYTSSGKRKTMKVGNETTTNYDYYPKTGQLMKVTYPDDKKITYTYDGTRGNVQTVTDPFGTVSAYGYDKENRLKGVGPALNDWDESYETPNSYNKNNLLMESVQRNGITTSYSYDWVRMNSITHKRANGDVVNQFNYVFDLNNNITSKKEKDSSNESSYSYTYDADNRISTASQFDEVYTYDARGNRSTYQSNSLNGIQGVSYEYDDRNRLQTVTSENGTNVSYKYDGDGLLYERSENGETTRYYFNGSQLIAEGSVNGDSVTMKASYIYGHGLVARVDASKNKTYYLKNGHGDIIGVQDASGNPMNSYSYDIWGNPLVVQESVPQPFRYSGEYWDDTTQLQYLRARWYDPSIGRFINEDTYEGQIDNPLTLNLYTYAANNPIKYNDPTGHFFDIIADIGFALYDTYQLVTTPSWENAGYLALDVGSAFVPFVTGTGAAVRTAVHADDFLDGVKATDEIVDAAIKGCNCFTAGTKVQTDEAEKNIEDIEVGDRVLSKDEKTGEVAYREVTATFNHETDEIYKILVGGQTIESTFNHPFYVEGKGWTFVKDLKIGDMLVQSDGNTLKIDSIELEHKNVTVYNMTVEEFHTYFVSGLGIWVHNTSCGFNGNSKASMKPQHGYEISETTTGKVAKTGISGQPLNKNGSSPRANQQINSWNKMAGYNKYKANVVQPSIANRQDALNWEMQNAQRLWDAGQPMDKHIRPRPWE</sequence>
<proteinExistence type="predicted"/>
<dbReference type="EMBL" id="LYPB01000088">
    <property type="protein sequence ID" value="OAS14692.1"/>
    <property type="molecule type" value="Genomic_DNA"/>
</dbReference>